<evidence type="ECO:0000313" key="3">
    <source>
        <dbReference type="Proteomes" id="UP000005666"/>
    </source>
</evidence>
<dbReference type="KEGG" id="tpf:TPHA_0L01600"/>
<dbReference type="OrthoDB" id="428974at2759"/>
<dbReference type="Proteomes" id="UP000005666">
    <property type="component" value="Chromosome 12"/>
</dbReference>
<proteinExistence type="predicted"/>
<dbReference type="GO" id="GO:0005811">
    <property type="term" value="C:lipid droplet"/>
    <property type="evidence" value="ECO:0007669"/>
    <property type="project" value="EnsemblFungi"/>
</dbReference>
<gene>
    <name evidence="2" type="primary">TPHA0L01600</name>
    <name evidence="2" type="ordered locus">TPHA_0L01600</name>
</gene>
<dbReference type="GO" id="GO:0047372">
    <property type="term" value="F:monoacylglycerol lipase activity"/>
    <property type="evidence" value="ECO:0007669"/>
    <property type="project" value="TreeGrafter"/>
</dbReference>
<keyword evidence="3" id="KW-1185">Reference proteome</keyword>
<dbReference type="HOGENOM" id="CLU_068926_0_0_1"/>
<name>G8C035_TETPH</name>
<sequence>METINEACDFRPEIDDSLTMEGIVNEYQALFFNARLMTVVGNDLLVGTKNFQLKFIKEHEQYLDVSNDDKGLSGSVRICHNLKEQSSIDEIYIFIHGLGGSLEQFLPLLKLTDLSNKSFIAVDLPGFGQSEFNDEYNIANYSMSSIIGFLKSQVFSRYLTTNTKIILTGHSMGCYLALHFYQQYKTEYQIQKIVLLAPPNPHETRLDKSNYSTRFIIRTMFSWSWIFDFYRKRFDQSKGLQSSGIKSFFHDISFDIIPENVQNIYLRLLQFSHNIQIKSKSLMGYLYGWDPIDWNKIVKLANEDTNLESVIALCGVNDMITPLEYSRTIINKFKNSNLQIVGTIEIEDCSHNLSFDNPTKVATAFYDNVLKK</sequence>
<reference evidence="2 3" key="1">
    <citation type="journal article" date="2011" name="Proc. Natl. Acad. Sci. U.S.A.">
        <title>Evolutionary erosion of yeast sex chromosomes by mating-type switching accidents.</title>
        <authorList>
            <person name="Gordon J.L."/>
            <person name="Armisen D."/>
            <person name="Proux-Wera E."/>
            <person name="Oheigeartaigh S.S."/>
            <person name="Byrne K.P."/>
            <person name="Wolfe K.H."/>
        </authorList>
    </citation>
    <scope>NUCLEOTIDE SEQUENCE [LARGE SCALE GENOMIC DNA]</scope>
    <source>
        <strain evidence="3">ATCC 24235 / CBS 4417 / NBRC 1672 / NRRL Y-8282 / UCD 70-5</strain>
    </source>
</reference>
<dbReference type="Pfam" id="PF00561">
    <property type="entry name" value="Abhydrolase_1"/>
    <property type="match status" value="1"/>
</dbReference>
<dbReference type="InterPro" id="IPR029058">
    <property type="entry name" value="AB_hydrolase_fold"/>
</dbReference>
<dbReference type="eggNOG" id="ENOG502QVGS">
    <property type="taxonomic scope" value="Eukaryota"/>
</dbReference>
<dbReference type="GO" id="GO:0046464">
    <property type="term" value="P:acylglycerol catabolic process"/>
    <property type="evidence" value="ECO:0007669"/>
    <property type="project" value="TreeGrafter"/>
</dbReference>
<dbReference type="SUPFAM" id="SSF53474">
    <property type="entry name" value="alpha/beta-Hydrolases"/>
    <property type="match status" value="1"/>
</dbReference>
<dbReference type="GO" id="GO:0004806">
    <property type="term" value="F:triacylglycerol lipase activity"/>
    <property type="evidence" value="ECO:0007669"/>
    <property type="project" value="EnsemblFungi"/>
</dbReference>
<accession>G8C035</accession>
<evidence type="ECO:0000259" key="1">
    <source>
        <dbReference type="Pfam" id="PF00561"/>
    </source>
</evidence>
<evidence type="ECO:0000313" key="2">
    <source>
        <dbReference type="EMBL" id="CCE65513.1"/>
    </source>
</evidence>
<dbReference type="STRING" id="1071381.G8C035"/>
<dbReference type="OMA" id="YRKLWQF"/>
<dbReference type="PANTHER" id="PTHR43798:SF5">
    <property type="entry name" value="MONOACYLGLYCEROL LIPASE ABHD6"/>
    <property type="match status" value="1"/>
</dbReference>
<feature type="domain" description="AB hydrolase-1" evidence="1">
    <location>
        <begin position="93"/>
        <end position="358"/>
    </location>
</feature>
<protein>
    <recommendedName>
        <fullName evidence="1">AB hydrolase-1 domain-containing protein</fullName>
    </recommendedName>
</protein>
<dbReference type="AlphaFoldDB" id="G8C035"/>
<dbReference type="GO" id="GO:0055088">
    <property type="term" value="P:lipid homeostasis"/>
    <property type="evidence" value="ECO:0007669"/>
    <property type="project" value="EnsemblFungi"/>
</dbReference>
<dbReference type="GO" id="GO:0016020">
    <property type="term" value="C:membrane"/>
    <property type="evidence" value="ECO:0007669"/>
    <property type="project" value="TreeGrafter"/>
</dbReference>
<dbReference type="RefSeq" id="XP_003687947.1">
    <property type="nucleotide sequence ID" value="XM_003687899.1"/>
</dbReference>
<dbReference type="InterPro" id="IPR050266">
    <property type="entry name" value="AB_hydrolase_sf"/>
</dbReference>
<dbReference type="InterPro" id="IPR000073">
    <property type="entry name" value="AB_hydrolase_1"/>
</dbReference>
<dbReference type="PANTHER" id="PTHR43798">
    <property type="entry name" value="MONOACYLGLYCEROL LIPASE"/>
    <property type="match status" value="1"/>
</dbReference>
<dbReference type="GeneID" id="11531696"/>
<organism evidence="2 3">
    <name type="scientific">Tetrapisispora phaffii (strain ATCC 24235 / CBS 4417 / NBRC 1672 / NRRL Y-8282 / UCD 70-5)</name>
    <name type="common">Yeast</name>
    <name type="synonym">Fabospora phaffii</name>
    <dbReference type="NCBI Taxonomy" id="1071381"/>
    <lineage>
        <taxon>Eukaryota</taxon>
        <taxon>Fungi</taxon>
        <taxon>Dikarya</taxon>
        <taxon>Ascomycota</taxon>
        <taxon>Saccharomycotina</taxon>
        <taxon>Saccharomycetes</taxon>
        <taxon>Saccharomycetales</taxon>
        <taxon>Saccharomycetaceae</taxon>
        <taxon>Tetrapisispora</taxon>
    </lineage>
</organism>
<dbReference type="EMBL" id="HE612867">
    <property type="protein sequence ID" value="CCE65513.1"/>
    <property type="molecule type" value="Genomic_DNA"/>
</dbReference>
<dbReference type="Gene3D" id="3.40.50.1820">
    <property type="entry name" value="alpha/beta hydrolase"/>
    <property type="match status" value="1"/>
</dbReference>